<evidence type="ECO:0000313" key="9">
    <source>
        <dbReference type="Proteomes" id="UP000636800"/>
    </source>
</evidence>
<name>A0A835S8T5_VANPL</name>
<dbReference type="HAMAP" id="MF_01416">
    <property type="entry name" value="ATP_synth_delta_bact"/>
    <property type="match status" value="1"/>
</dbReference>
<keyword evidence="4" id="KW-0375">Hydrogen ion transport</keyword>
<comment type="caution">
    <text evidence="8">The sequence shown here is derived from an EMBL/GenBank/DDBJ whole genome shotgun (WGS) entry which is preliminary data.</text>
</comment>
<sequence length="355" mass="38997">MASLRQSPAALQRFSLPNSTCRAHISSSLGCGAFPLRHRFSSLVISLPGRRLARGGSAAGATTTETVALSYASALAEVAEANNTLDSIIDDLEKVETIFSDPAVEAFFTNPVIAGDKKTEIINEIASYSELHPHTVNFLNILIEKNRINLIKEIVKEFENYYNELTGTEMALVSSVVKLDSQHLAQIAKTVQGITGASNVRIKTVIDPSLIGGFTIRFAGSKVIDMSVKKQLDEIAAQLEKLENHVLLGLYLLSIEQWLTPPGWYKMNRNGLTNDLGSIALIIIMWDSSGTLMTATGRVASLETPWVMEERTICEDLRGIFRMRSSWGRFLFARGISFAQVLCVRLLVVTRCTCA</sequence>
<comment type="similarity">
    <text evidence="2">Belongs to the ATPase delta chain family.</text>
</comment>
<evidence type="ECO:0000256" key="6">
    <source>
        <dbReference type="ARBA" id="ARBA00023136"/>
    </source>
</evidence>
<comment type="subcellular location">
    <subcellularLocation>
        <location evidence="1">Membrane</location>
    </subcellularLocation>
</comment>
<evidence type="ECO:0000256" key="1">
    <source>
        <dbReference type="ARBA" id="ARBA00004370"/>
    </source>
</evidence>
<evidence type="ECO:0000313" key="8">
    <source>
        <dbReference type="EMBL" id="KAG0499617.1"/>
    </source>
</evidence>
<organism evidence="8 9">
    <name type="scientific">Vanilla planifolia</name>
    <name type="common">Vanilla</name>
    <dbReference type="NCBI Taxonomy" id="51239"/>
    <lineage>
        <taxon>Eukaryota</taxon>
        <taxon>Viridiplantae</taxon>
        <taxon>Streptophyta</taxon>
        <taxon>Embryophyta</taxon>
        <taxon>Tracheophyta</taxon>
        <taxon>Spermatophyta</taxon>
        <taxon>Magnoliopsida</taxon>
        <taxon>Liliopsida</taxon>
        <taxon>Asparagales</taxon>
        <taxon>Orchidaceae</taxon>
        <taxon>Vanilloideae</taxon>
        <taxon>Vanilleae</taxon>
        <taxon>Vanilla</taxon>
    </lineage>
</organism>
<dbReference type="EMBL" id="JADCNL010000001">
    <property type="protein sequence ID" value="KAG0499617.1"/>
    <property type="molecule type" value="Genomic_DNA"/>
</dbReference>
<dbReference type="GO" id="GO:0046933">
    <property type="term" value="F:proton-transporting ATP synthase activity, rotational mechanism"/>
    <property type="evidence" value="ECO:0007669"/>
    <property type="project" value="InterPro"/>
</dbReference>
<evidence type="ECO:0000256" key="4">
    <source>
        <dbReference type="ARBA" id="ARBA00022781"/>
    </source>
</evidence>
<keyword evidence="7" id="KW-0066">ATP synthesis</keyword>
<accession>A0A835S8T5</accession>
<proteinExistence type="inferred from homology"/>
<evidence type="ECO:0000256" key="2">
    <source>
        <dbReference type="ARBA" id="ARBA00007046"/>
    </source>
</evidence>
<evidence type="ECO:0000256" key="3">
    <source>
        <dbReference type="ARBA" id="ARBA00022448"/>
    </source>
</evidence>
<evidence type="ECO:0008006" key="10">
    <source>
        <dbReference type="Google" id="ProtNLM"/>
    </source>
</evidence>
<dbReference type="GO" id="GO:0016020">
    <property type="term" value="C:membrane"/>
    <property type="evidence" value="ECO:0007669"/>
    <property type="project" value="UniProtKB-SubCell"/>
</dbReference>
<dbReference type="Gene3D" id="1.10.520.20">
    <property type="entry name" value="N-terminal domain of the delta subunit of the F1F0-ATP synthase"/>
    <property type="match status" value="1"/>
</dbReference>
<dbReference type="SUPFAM" id="SSF47928">
    <property type="entry name" value="N-terminal domain of the delta subunit of the F1F0-ATP synthase"/>
    <property type="match status" value="1"/>
</dbReference>
<reference evidence="8 9" key="1">
    <citation type="journal article" date="2020" name="Nat. Food">
        <title>A phased Vanilla planifolia genome enables genetic improvement of flavour and production.</title>
        <authorList>
            <person name="Hasing T."/>
            <person name="Tang H."/>
            <person name="Brym M."/>
            <person name="Khazi F."/>
            <person name="Huang T."/>
            <person name="Chambers A.H."/>
        </authorList>
    </citation>
    <scope>NUCLEOTIDE SEQUENCE [LARGE SCALE GENOMIC DNA]</scope>
    <source>
        <tissue evidence="8">Leaf</tissue>
    </source>
</reference>
<keyword evidence="3" id="KW-0813">Transport</keyword>
<protein>
    <recommendedName>
        <fullName evidence="10">ATP synthase delta chain, chloroplastic</fullName>
    </recommendedName>
</protein>
<gene>
    <name evidence="8" type="ORF">HPP92_004308</name>
</gene>
<dbReference type="OrthoDB" id="6500128at2759"/>
<dbReference type="NCBIfam" id="TIGR01145">
    <property type="entry name" value="ATP_synt_delta"/>
    <property type="match status" value="1"/>
</dbReference>
<dbReference type="InterPro" id="IPR026015">
    <property type="entry name" value="ATP_synth_OSCP/delta_N_sf"/>
</dbReference>
<dbReference type="Pfam" id="PF00213">
    <property type="entry name" value="OSCP"/>
    <property type="match status" value="1"/>
</dbReference>
<keyword evidence="5" id="KW-0406">Ion transport</keyword>
<keyword evidence="6" id="KW-0472">Membrane</keyword>
<dbReference type="AlphaFoldDB" id="A0A835S8T5"/>
<evidence type="ECO:0000256" key="5">
    <source>
        <dbReference type="ARBA" id="ARBA00023065"/>
    </source>
</evidence>
<dbReference type="Proteomes" id="UP000636800">
    <property type="component" value="Chromosome 1"/>
</dbReference>
<evidence type="ECO:0000256" key="7">
    <source>
        <dbReference type="ARBA" id="ARBA00023310"/>
    </source>
</evidence>
<dbReference type="PRINTS" id="PR00125">
    <property type="entry name" value="ATPASEDELTA"/>
</dbReference>
<dbReference type="InterPro" id="IPR000711">
    <property type="entry name" value="ATPase_OSCP/dsu"/>
</dbReference>
<keyword evidence="9" id="KW-1185">Reference proteome</keyword>
<dbReference type="PANTHER" id="PTHR11910">
    <property type="entry name" value="ATP SYNTHASE DELTA CHAIN"/>
    <property type="match status" value="1"/>
</dbReference>